<dbReference type="CDD" id="cd12148">
    <property type="entry name" value="fungal_TF_MHR"/>
    <property type="match status" value="1"/>
</dbReference>
<feature type="compositionally biased region" description="Basic and acidic residues" evidence="3">
    <location>
        <begin position="154"/>
        <end position="171"/>
    </location>
</feature>
<feature type="domain" description="Zn(2)-C6 fungal-type" evidence="4">
    <location>
        <begin position="234"/>
        <end position="266"/>
    </location>
</feature>
<keyword evidence="6" id="KW-1185">Reference proteome</keyword>
<dbReference type="CDD" id="cd00067">
    <property type="entry name" value="GAL4"/>
    <property type="match status" value="1"/>
</dbReference>
<protein>
    <submittedName>
        <fullName evidence="5">Fungal-specific transcription factor domain-containing protein</fullName>
    </submittedName>
</protein>
<dbReference type="PANTHER" id="PTHR47425">
    <property type="entry name" value="FARB-RELATED"/>
    <property type="match status" value="1"/>
</dbReference>
<evidence type="ECO:0000256" key="3">
    <source>
        <dbReference type="SAM" id="MobiDB-lite"/>
    </source>
</evidence>
<dbReference type="Proteomes" id="UP000777438">
    <property type="component" value="Unassembled WGS sequence"/>
</dbReference>
<dbReference type="SMART" id="SM00066">
    <property type="entry name" value="GAL4"/>
    <property type="match status" value="1"/>
</dbReference>
<dbReference type="PROSITE" id="PS50048">
    <property type="entry name" value="ZN2_CY6_FUNGAL_2"/>
    <property type="match status" value="1"/>
</dbReference>
<feature type="region of interest" description="Disordered" evidence="3">
    <location>
        <begin position="154"/>
        <end position="189"/>
    </location>
</feature>
<dbReference type="Pfam" id="PF04082">
    <property type="entry name" value="Fungal_trans"/>
    <property type="match status" value="1"/>
</dbReference>
<keyword evidence="1" id="KW-0479">Metal-binding</keyword>
<dbReference type="InterPro" id="IPR006683">
    <property type="entry name" value="Thioestr_dom"/>
</dbReference>
<dbReference type="InterPro" id="IPR007219">
    <property type="entry name" value="XnlR_reg_dom"/>
</dbReference>
<keyword evidence="2" id="KW-0539">Nucleus</keyword>
<reference evidence="5 6" key="1">
    <citation type="journal article" date="2021" name="Nat. Commun.">
        <title>Genetic determinants of endophytism in the Arabidopsis root mycobiome.</title>
        <authorList>
            <person name="Mesny F."/>
            <person name="Miyauchi S."/>
            <person name="Thiergart T."/>
            <person name="Pickel B."/>
            <person name="Atanasova L."/>
            <person name="Karlsson M."/>
            <person name="Huettel B."/>
            <person name="Barry K.W."/>
            <person name="Haridas S."/>
            <person name="Chen C."/>
            <person name="Bauer D."/>
            <person name="Andreopoulos W."/>
            <person name="Pangilinan J."/>
            <person name="LaButti K."/>
            <person name="Riley R."/>
            <person name="Lipzen A."/>
            <person name="Clum A."/>
            <person name="Drula E."/>
            <person name="Henrissat B."/>
            <person name="Kohler A."/>
            <person name="Grigoriev I.V."/>
            <person name="Martin F.M."/>
            <person name="Hacquard S."/>
        </authorList>
    </citation>
    <scope>NUCLEOTIDE SEQUENCE [LARGE SCALE GENOMIC DNA]</scope>
    <source>
        <strain evidence="5 6">MPI-CAGE-CH-0241</strain>
    </source>
</reference>
<dbReference type="EMBL" id="JAGPYM010000081">
    <property type="protein sequence ID" value="KAH6869049.1"/>
    <property type="molecule type" value="Genomic_DNA"/>
</dbReference>
<dbReference type="GO" id="GO:0008270">
    <property type="term" value="F:zinc ion binding"/>
    <property type="evidence" value="ECO:0007669"/>
    <property type="project" value="InterPro"/>
</dbReference>
<evidence type="ECO:0000259" key="4">
    <source>
        <dbReference type="PROSITE" id="PS50048"/>
    </source>
</evidence>
<dbReference type="InterPro" id="IPR001138">
    <property type="entry name" value="Zn2Cys6_DnaBD"/>
</dbReference>
<evidence type="ECO:0000256" key="1">
    <source>
        <dbReference type="ARBA" id="ARBA00022723"/>
    </source>
</evidence>
<sequence>MLTEHANRNDNDIFYFKGFFNGTELTRSRIDSVVNAYLIQSGDLNPTSSSQRGLVAHSHTDYFSPMSFPAIAELGLRINHIGKSSVSYEVGVFTRGAEAISEWDEDVYPGRLGENLGPQRPVQAVAFRRSKSRLIHPFLVLMYPRFPASWEMRSSDDDRAARRNSSGERRGINSRRKPSPSSQENEWYNPCPIKRTRARNVYLGQRLCRCDAMDEASADRTVKRKFSSRRAPRACLSCRKRKVRCDVTRTAQPCTNCRLDDTTCVLDVRAPASACRDRVTTTKPASDAASTSDDYFCSHVSSEALDSTHCDSSNVDNDSHFVAPSPGNPNSDQANWKRLETTDGAYCNVEYLESQGCFRVPTEPILDEFLQHYFLHVHPMLPILNEGDFWNDHSANAILTSTKQPPGPPLLLLQAVLFSSCAFISQETSQALGFNNIREAKASFYAKSKLLYDSSMELDHVSMARASLLLTYWCPSLGSGRKNANSTWLSVAIFHAKAAGAHQYATLVSDSGFSSPQQRKHQNVMKRLWWCCVIRDRIMPLCVRRHTQITRTDFDFTSHTPLDSADLSDEVECSRVYKTDVKRSIITIMAMMTELSVCLTDILDLVYPTVDLPGLDAPASSKRLIQVYDCKRALERWADRAIASSPAIARSAQRDHHHHHSSNDDSIVLFANLLWIYYHSARVALCNYELRLAVMSAVVTSHGSTWAQLATIATNRSELWDAATAITECLDRLLQLRLARWLPTITHPCIPLETLPSSSRRSQKQNRLNILIQAMREYRLRYDGVDWISKTIRYFMECTYLDGPMASYWDPIVSKNRTWVENHNGASADILVKNPTYYLKMALTLDLSLSQDRLPEEKDFPVKLRGLIRRTGCFMPILFGHGGINDIAAGEGFACQQDSVMSPPSSPLLQDIAGWIENDRSLYFAQELGLGPDLTV</sequence>
<evidence type="ECO:0000256" key="2">
    <source>
        <dbReference type="ARBA" id="ARBA00023242"/>
    </source>
</evidence>
<dbReference type="SUPFAM" id="SSF57701">
    <property type="entry name" value="Zn2/Cys6 DNA-binding domain"/>
    <property type="match status" value="1"/>
</dbReference>
<dbReference type="AlphaFoldDB" id="A0A9P9AI10"/>
<dbReference type="OrthoDB" id="5121955at2759"/>
<dbReference type="GO" id="GO:0000981">
    <property type="term" value="F:DNA-binding transcription factor activity, RNA polymerase II-specific"/>
    <property type="evidence" value="ECO:0007669"/>
    <property type="project" value="InterPro"/>
</dbReference>
<evidence type="ECO:0000313" key="6">
    <source>
        <dbReference type="Proteomes" id="UP000777438"/>
    </source>
</evidence>
<dbReference type="InterPro" id="IPR029069">
    <property type="entry name" value="HotDog_dom_sf"/>
</dbReference>
<evidence type="ECO:0000313" key="5">
    <source>
        <dbReference type="EMBL" id="KAH6869049.1"/>
    </source>
</evidence>
<dbReference type="Pfam" id="PF03061">
    <property type="entry name" value="4HBT"/>
    <property type="match status" value="1"/>
</dbReference>
<accession>A0A9P9AI10</accession>
<dbReference type="InterPro" id="IPR036864">
    <property type="entry name" value="Zn2-C6_fun-type_DNA-bd_sf"/>
</dbReference>
<dbReference type="PROSITE" id="PS00463">
    <property type="entry name" value="ZN2_CY6_FUNGAL_1"/>
    <property type="match status" value="1"/>
</dbReference>
<dbReference type="Pfam" id="PF00172">
    <property type="entry name" value="Zn_clus"/>
    <property type="match status" value="1"/>
</dbReference>
<gene>
    <name evidence="5" type="ORF">B0T10DRAFT_595874</name>
</gene>
<dbReference type="InterPro" id="IPR052761">
    <property type="entry name" value="Fungal_Detox/Toxin_TFs"/>
</dbReference>
<dbReference type="GO" id="GO:0003677">
    <property type="term" value="F:DNA binding"/>
    <property type="evidence" value="ECO:0007669"/>
    <property type="project" value="InterPro"/>
</dbReference>
<comment type="caution">
    <text evidence="5">The sequence shown here is derived from an EMBL/GenBank/DDBJ whole genome shotgun (WGS) entry which is preliminary data.</text>
</comment>
<dbReference type="GO" id="GO:0006351">
    <property type="term" value="P:DNA-templated transcription"/>
    <property type="evidence" value="ECO:0007669"/>
    <property type="project" value="InterPro"/>
</dbReference>
<dbReference type="Gene3D" id="4.10.240.10">
    <property type="entry name" value="Zn(2)-C6 fungal-type DNA-binding domain"/>
    <property type="match status" value="1"/>
</dbReference>
<dbReference type="Gene3D" id="3.10.129.10">
    <property type="entry name" value="Hotdog Thioesterase"/>
    <property type="match status" value="1"/>
</dbReference>
<proteinExistence type="predicted"/>
<dbReference type="SUPFAM" id="SSF54637">
    <property type="entry name" value="Thioesterase/thiol ester dehydrase-isomerase"/>
    <property type="match status" value="1"/>
</dbReference>
<name>A0A9P9AI10_9HYPO</name>
<dbReference type="PANTHER" id="PTHR47425:SF2">
    <property type="entry name" value="FARB-RELATED"/>
    <property type="match status" value="1"/>
</dbReference>
<organism evidence="5 6">
    <name type="scientific">Thelonectria olida</name>
    <dbReference type="NCBI Taxonomy" id="1576542"/>
    <lineage>
        <taxon>Eukaryota</taxon>
        <taxon>Fungi</taxon>
        <taxon>Dikarya</taxon>
        <taxon>Ascomycota</taxon>
        <taxon>Pezizomycotina</taxon>
        <taxon>Sordariomycetes</taxon>
        <taxon>Hypocreomycetidae</taxon>
        <taxon>Hypocreales</taxon>
        <taxon>Nectriaceae</taxon>
        <taxon>Thelonectria</taxon>
    </lineage>
</organism>